<keyword evidence="5" id="KW-1185">Reference proteome</keyword>
<dbReference type="InterPro" id="IPR036388">
    <property type="entry name" value="WH-like_DNA-bd_sf"/>
</dbReference>
<dbReference type="CDD" id="cd06578">
    <property type="entry name" value="HemD"/>
    <property type="match status" value="1"/>
</dbReference>
<dbReference type="CDD" id="cd00383">
    <property type="entry name" value="trans_reg_C"/>
    <property type="match status" value="1"/>
</dbReference>
<protein>
    <submittedName>
        <fullName evidence="4">Uroporphyrinogen-III synthase</fullName>
    </submittedName>
</protein>
<reference evidence="5" key="1">
    <citation type="journal article" date="2019" name="Int. J. Syst. Evol. Microbiol.">
        <title>The Global Catalogue of Microorganisms (GCM) 10K type strain sequencing project: providing services to taxonomists for standard genome sequencing and annotation.</title>
        <authorList>
            <consortium name="The Broad Institute Genomics Platform"/>
            <consortium name="The Broad Institute Genome Sequencing Center for Infectious Disease"/>
            <person name="Wu L."/>
            <person name="Ma J."/>
        </authorList>
    </citation>
    <scope>NUCLEOTIDE SEQUENCE [LARGE SCALE GENOMIC DNA]</scope>
    <source>
        <strain evidence="5">JCM 9458</strain>
    </source>
</reference>
<proteinExistence type="predicted"/>
<dbReference type="NCBIfam" id="NF005568">
    <property type="entry name" value="PRK07239.1"/>
    <property type="match status" value="1"/>
</dbReference>
<evidence type="ECO:0000256" key="2">
    <source>
        <dbReference type="PROSITE-ProRule" id="PRU01091"/>
    </source>
</evidence>
<dbReference type="Gene3D" id="1.10.10.10">
    <property type="entry name" value="Winged helix-like DNA-binding domain superfamily/Winged helix DNA-binding domain"/>
    <property type="match status" value="1"/>
</dbReference>
<evidence type="ECO:0000313" key="4">
    <source>
        <dbReference type="EMBL" id="GAA3386137.1"/>
    </source>
</evidence>
<dbReference type="Pfam" id="PF00486">
    <property type="entry name" value="Trans_reg_C"/>
    <property type="match status" value="1"/>
</dbReference>
<accession>A0ABP6SVU5</accession>
<dbReference type="SUPFAM" id="SSF46894">
    <property type="entry name" value="C-terminal effector domain of the bipartite response regulators"/>
    <property type="match status" value="1"/>
</dbReference>
<dbReference type="InterPro" id="IPR036108">
    <property type="entry name" value="4pyrrol_syn_uPrphyn_synt_sf"/>
</dbReference>
<evidence type="ECO:0000256" key="1">
    <source>
        <dbReference type="ARBA" id="ARBA00023125"/>
    </source>
</evidence>
<keyword evidence="1 2" id="KW-0238">DNA-binding</keyword>
<evidence type="ECO:0000259" key="3">
    <source>
        <dbReference type="PROSITE" id="PS51755"/>
    </source>
</evidence>
<sequence>MSELEGFTVAVTAERRKDELAALLERRGARVVLAPALRIIPLPDDDMLAATTRDLLAKPPDIVVATTGIGFRGWMEATEGWGLAEPVRAVLHDATVLARGPKARGAIRAAGLTEEWHAASETSAEVLDYLLAAGVAGKRVAIQLHGEPLRDVATALTEAGAEVVEVEVYRWVPPEDIAPLRRLVESVCAGAVDAVTFTSAAASANFMATADACGKGEAVGKAFATSVLAACVGPVTASVLVRRGIPVVSPERYRLGALVRSVATELPARCPTFQVRDHQVQVRGFAVMVDGAPVAAPPASMAVLRALASRPGRVFSRTELREVLPAGDAGDHAVEMAITRLRAALGEADLVETVIKRGYRLRTEAVLSPAVG</sequence>
<evidence type="ECO:0000313" key="5">
    <source>
        <dbReference type="Proteomes" id="UP001501676"/>
    </source>
</evidence>
<gene>
    <name evidence="4" type="ORF">GCM10020369_22320</name>
</gene>
<dbReference type="InterPro" id="IPR001867">
    <property type="entry name" value="OmpR/PhoB-type_DNA-bd"/>
</dbReference>
<organism evidence="4 5">
    <name type="scientific">Cryptosporangium minutisporangium</name>
    <dbReference type="NCBI Taxonomy" id="113569"/>
    <lineage>
        <taxon>Bacteria</taxon>
        <taxon>Bacillati</taxon>
        <taxon>Actinomycetota</taxon>
        <taxon>Actinomycetes</taxon>
        <taxon>Cryptosporangiales</taxon>
        <taxon>Cryptosporangiaceae</taxon>
        <taxon>Cryptosporangium</taxon>
    </lineage>
</organism>
<dbReference type="Proteomes" id="UP001501676">
    <property type="component" value="Unassembled WGS sequence"/>
</dbReference>
<dbReference type="InterPro" id="IPR016032">
    <property type="entry name" value="Sig_transdc_resp-reg_C-effctor"/>
</dbReference>
<dbReference type="PANTHER" id="PTHR40082">
    <property type="entry name" value="BLR5956 PROTEIN"/>
    <property type="match status" value="1"/>
</dbReference>
<dbReference type="InterPro" id="IPR039793">
    <property type="entry name" value="UROS/Hem4"/>
</dbReference>
<comment type="caution">
    <text evidence="4">The sequence shown here is derived from an EMBL/GenBank/DDBJ whole genome shotgun (WGS) entry which is preliminary data.</text>
</comment>
<dbReference type="RefSeq" id="WP_345727964.1">
    <property type="nucleotide sequence ID" value="NZ_BAAAYN010000014.1"/>
</dbReference>
<dbReference type="SMART" id="SM00862">
    <property type="entry name" value="Trans_reg_C"/>
    <property type="match status" value="1"/>
</dbReference>
<dbReference type="Pfam" id="PF02602">
    <property type="entry name" value="HEM4"/>
    <property type="match status" value="1"/>
</dbReference>
<feature type="domain" description="OmpR/PhoB-type" evidence="3">
    <location>
        <begin position="270"/>
        <end position="363"/>
    </location>
</feature>
<dbReference type="InterPro" id="IPR003754">
    <property type="entry name" value="4pyrrol_synth_uPrphyn_synth"/>
</dbReference>
<dbReference type="EMBL" id="BAAAYN010000014">
    <property type="protein sequence ID" value="GAA3386137.1"/>
    <property type="molecule type" value="Genomic_DNA"/>
</dbReference>
<dbReference type="PANTHER" id="PTHR40082:SF1">
    <property type="entry name" value="BLR5956 PROTEIN"/>
    <property type="match status" value="1"/>
</dbReference>
<feature type="DNA-binding region" description="OmpR/PhoB-type" evidence="2">
    <location>
        <begin position="270"/>
        <end position="363"/>
    </location>
</feature>
<dbReference type="SUPFAM" id="SSF69618">
    <property type="entry name" value="HemD-like"/>
    <property type="match status" value="1"/>
</dbReference>
<name>A0ABP6SVU5_9ACTN</name>
<dbReference type="Gene3D" id="3.40.50.10090">
    <property type="match status" value="2"/>
</dbReference>
<dbReference type="PROSITE" id="PS51755">
    <property type="entry name" value="OMPR_PHOB"/>
    <property type="match status" value="1"/>
</dbReference>